<name>A0A9Q0DGP0_9TELE</name>
<organism evidence="2 3">
    <name type="scientific">Muraenolepis orangiensis</name>
    <name type="common">Patagonian moray cod</name>
    <dbReference type="NCBI Taxonomy" id="630683"/>
    <lineage>
        <taxon>Eukaryota</taxon>
        <taxon>Metazoa</taxon>
        <taxon>Chordata</taxon>
        <taxon>Craniata</taxon>
        <taxon>Vertebrata</taxon>
        <taxon>Euteleostomi</taxon>
        <taxon>Actinopterygii</taxon>
        <taxon>Neopterygii</taxon>
        <taxon>Teleostei</taxon>
        <taxon>Neoteleostei</taxon>
        <taxon>Acanthomorphata</taxon>
        <taxon>Zeiogadaria</taxon>
        <taxon>Gadariae</taxon>
        <taxon>Gadiformes</taxon>
        <taxon>Muraenolepidoidei</taxon>
        <taxon>Muraenolepididae</taxon>
        <taxon>Muraenolepis</taxon>
    </lineage>
</organism>
<gene>
    <name evidence="2" type="ORF">NHX12_013051</name>
</gene>
<evidence type="ECO:0000313" key="2">
    <source>
        <dbReference type="EMBL" id="KAJ3586655.1"/>
    </source>
</evidence>
<reference evidence="2" key="1">
    <citation type="submission" date="2022-07" db="EMBL/GenBank/DDBJ databases">
        <title>Chromosome-level genome of Muraenolepis orangiensis.</title>
        <authorList>
            <person name="Kim J."/>
        </authorList>
    </citation>
    <scope>NUCLEOTIDE SEQUENCE</scope>
    <source>
        <strain evidence="2">KU_S4_2022</strain>
        <tissue evidence="2">Muscle</tissue>
    </source>
</reference>
<proteinExistence type="predicted"/>
<feature type="compositionally biased region" description="Low complexity" evidence="1">
    <location>
        <begin position="114"/>
        <end position="133"/>
    </location>
</feature>
<protein>
    <submittedName>
        <fullName evidence="2">Uncharacterized protein</fullName>
    </submittedName>
</protein>
<comment type="caution">
    <text evidence="2">The sequence shown here is derived from an EMBL/GenBank/DDBJ whole genome shotgun (WGS) entry which is preliminary data.</text>
</comment>
<keyword evidence="3" id="KW-1185">Reference proteome</keyword>
<evidence type="ECO:0000313" key="3">
    <source>
        <dbReference type="Proteomes" id="UP001148018"/>
    </source>
</evidence>
<accession>A0A9Q0DGP0</accession>
<dbReference type="AlphaFoldDB" id="A0A9Q0DGP0"/>
<dbReference type="EMBL" id="JANIIK010000117">
    <property type="protein sequence ID" value="KAJ3586655.1"/>
    <property type="molecule type" value="Genomic_DNA"/>
</dbReference>
<sequence>MSVHRPLQQPIVSLWTGEQNRGAEPPGSKNHRGAEPPGSRTTGEQNRAADPPGSRTGDSERVDPRRRKRLWNNLGPGPASRNHRAGVSHSVLVVSLLVSGSPADSRHTTRLNTHTQTQTHTHTHAHTPCTGTAEEARRAARR</sequence>
<feature type="region of interest" description="Disordered" evidence="1">
    <location>
        <begin position="1"/>
        <end position="87"/>
    </location>
</feature>
<evidence type="ECO:0000256" key="1">
    <source>
        <dbReference type="SAM" id="MobiDB-lite"/>
    </source>
</evidence>
<dbReference type="Proteomes" id="UP001148018">
    <property type="component" value="Unassembled WGS sequence"/>
</dbReference>
<feature type="region of interest" description="Disordered" evidence="1">
    <location>
        <begin position="114"/>
        <end position="142"/>
    </location>
</feature>